<evidence type="ECO:0000313" key="3">
    <source>
        <dbReference type="Proteomes" id="UP001169217"/>
    </source>
</evidence>
<reference evidence="2" key="1">
    <citation type="submission" date="2023-04" db="EMBL/GenBank/DDBJ databases">
        <title>Colletotrichum limetticola genome sequence.</title>
        <authorList>
            <person name="Baroncelli R."/>
        </authorList>
    </citation>
    <scope>NUCLEOTIDE SEQUENCE</scope>
    <source>
        <strain evidence="2">KLA-Anderson</strain>
    </source>
</reference>
<evidence type="ECO:0000313" key="2">
    <source>
        <dbReference type="EMBL" id="KAK0382175.1"/>
    </source>
</evidence>
<evidence type="ECO:0000256" key="1">
    <source>
        <dbReference type="SAM" id="MobiDB-lite"/>
    </source>
</evidence>
<keyword evidence="3" id="KW-1185">Reference proteome</keyword>
<comment type="caution">
    <text evidence="2">The sequence shown here is derived from an EMBL/GenBank/DDBJ whole genome shotgun (WGS) entry which is preliminary data.</text>
</comment>
<sequence>MQHQAFAGRLRPDYYSGPRRFI</sequence>
<organism evidence="2 3">
    <name type="scientific">Colletotrichum limetticola</name>
    <dbReference type="NCBI Taxonomy" id="1209924"/>
    <lineage>
        <taxon>Eukaryota</taxon>
        <taxon>Fungi</taxon>
        <taxon>Dikarya</taxon>
        <taxon>Ascomycota</taxon>
        <taxon>Pezizomycotina</taxon>
        <taxon>Sordariomycetes</taxon>
        <taxon>Hypocreomycetidae</taxon>
        <taxon>Glomerellales</taxon>
        <taxon>Glomerellaceae</taxon>
        <taxon>Colletotrichum</taxon>
        <taxon>Colletotrichum acutatum species complex</taxon>
    </lineage>
</organism>
<proteinExistence type="predicted"/>
<protein>
    <submittedName>
        <fullName evidence="2">Uncharacterized protein</fullName>
    </submittedName>
</protein>
<dbReference type="EMBL" id="JARUPT010000006">
    <property type="protein sequence ID" value="KAK0382175.1"/>
    <property type="molecule type" value="Genomic_DNA"/>
</dbReference>
<name>A0ABQ9QEC2_9PEZI</name>
<dbReference type="Proteomes" id="UP001169217">
    <property type="component" value="Unassembled WGS sequence"/>
</dbReference>
<feature type="region of interest" description="Disordered" evidence="1">
    <location>
        <begin position="1"/>
        <end position="22"/>
    </location>
</feature>
<gene>
    <name evidence="2" type="ORF">CLIM01_00467</name>
</gene>
<accession>A0ABQ9QEC2</accession>